<dbReference type="Pfam" id="PF01381">
    <property type="entry name" value="HTH_3"/>
    <property type="match status" value="1"/>
</dbReference>
<dbReference type="SMART" id="SM00530">
    <property type="entry name" value="HTH_XRE"/>
    <property type="match status" value="1"/>
</dbReference>
<dbReference type="InterPro" id="IPR049639">
    <property type="entry name" value="RstR"/>
</dbReference>
<evidence type="ECO:0000313" key="2">
    <source>
        <dbReference type="EMBL" id="SDQ44199.1"/>
    </source>
</evidence>
<dbReference type="OrthoDB" id="9805856at2"/>
<organism evidence="2 3">
    <name type="scientific">Streptococcus equinus</name>
    <name type="common">Streptococcus bovis</name>
    <dbReference type="NCBI Taxonomy" id="1335"/>
    <lineage>
        <taxon>Bacteria</taxon>
        <taxon>Bacillati</taxon>
        <taxon>Bacillota</taxon>
        <taxon>Bacilli</taxon>
        <taxon>Lactobacillales</taxon>
        <taxon>Streptococcaceae</taxon>
        <taxon>Streptococcus</taxon>
    </lineage>
</organism>
<protein>
    <submittedName>
        <fullName evidence="2">DNA-binding transcriptional regulator, XRE-family HTH domain</fullName>
    </submittedName>
</protein>
<dbReference type="InterPro" id="IPR010982">
    <property type="entry name" value="Lambda_DNA-bd_dom_sf"/>
</dbReference>
<gene>
    <name evidence="2" type="ORF">SAMN05216392_1726</name>
</gene>
<reference evidence="2 3" key="1">
    <citation type="submission" date="2016-10" db="EMBL/GenBank/DDBJ databases">
        <authorList>
            <person name="de Groot N.N."/>
        </authorList>
    </citation>
    <scope>NUCLEOTIDE SEQUENCE [LARGE SCALE GENOMIC DNA]</scope>
    <source>
        <strain evidence="2 3">Sb05</strain>
    </source>
</reference>
<dbReference type="SUPFAM" id="SSF47413">
    <property type="entry name" value="lambda repressor-like DNA-binding domains"/>
    <property type="match status" value="1"/>
</dbReference>
<dbReference type="NCBIfam" id="NF041951">
    <property type="entry name" value="phage_RstR"/>
    <property type="match status" value="1"/>
</dbReference>
<dbReference type="AlphaFoldDB" id="A0A1H1AX04"/>
<dbReference type="PANTHER" id="PTHR46558">
    <property type="entry name" value="TRACRIPTIONAL REGULATORY PROTEIN-RELATED-RELATED"/>
    <property type="match status" value="1"/>
</dbReference>
<dbReference type="Proteomes" id="UP000182870">
    <property type="component" value="Unassembled WGS sequence"/>
</dbReference>
<keyword evidence="1 2" id="KW-0238">DNA-binding</keyword>
<dbReference type="CDD" id="cd00093">
    <property type="entry name" value="HTH_XRE"/>
    <property type="match status" value="1"/>
</dbReference>
<name>A0A1H1AX04_STREI</name>
<sequence>MEFSERLKTLRKQAHLTQKEIAEKLGISQPAYGDWERGVKMPTHENSKKLARLFNVTLDTLMGNQEVDEEIDLSDVEMLFRTTSDGMTEEEKAVFRKELIEFMKERKKAFEKDKNSR</sequence>
<dbReference type="PANTHER" id="PTHR46558:SF11">
    <property type="entry name" value="HTH-TYPE TRANSCRIPTIONAL REGULATOR XRE"/>
    <property type="match status" value="1"/>
</dbReference>
<evidence type="ECO:0000256" key="1">
    <source>
        <dbReference type="ARBA" id="ARBA00023125"/>
    </source>
</evidence>
<accession>A0A1H1AX04</accession>
<proteinExistence type="predicted"/>
<dbReference type="EMBL" id="FNKE01000002">
    <property type="protein sequence ID" value="SDQ44199.1"/>
    <property type="molecule type" value="Genomic_DNA"/>
</dbReference>
<evidence type="ECO:0000313" key="3">
    <source>
        <dbReference type="Proteomes" id="UP000182870"/>
    </source>
</evidence>
<dbReference type="GO" id="GO:0003677">
    <property type="term" value="F:DNA binding"/>
    <property type="evidence" value="ECO:0007669"/>
    <property type="project" value="UniProtKB-KW"/>
</dbReference>
<dbReference type="InterPro" id="IPR001387">
    <property type="entry name" value="Cro/C1-type_HTH"/>
</dbReference>
<dbReference type="PROSITE" id="PS50943">
    <property type="entry name" value="HTH_CROC1"/>
    <property type="match status" value="1"/>
</dbReference>
<dbReference type="RefSeq" id="WP_016480454.1">
    <property type="nucleotide sequence ID" value="NZ_CP046628.1"/>
</dbReference>
<dbReference type="Gene3D" id="1.10.260.40">
    <property type="entry name" value="lambda repressor-like DNA-binding domains"/>
    <property type="match status" value="1"/>
</dbReference>